<evidence type="ECO:0000313" key="2">
    <source>
        <dbReference type="EMBL" id="OCS90444.1"/>
    </source>
</evidence>
<sequence length="68" mass="7860">MKGRLFEWIIAPLLLLAVAIYQIFAAWDESRVVAIFFILGGIAATWLLVYGTSRFLVVRRYKKKQAQK</sequence>
<reference evidence="2 3" key="1">
    <citation type="submission" date="2016-07" db="EMBL/GenBank/DDBJ databases">
        <title>Caryophanon latum genome sequencing.</title>
        <authorList>
            <person name="Verma A."/>
            <person name="Pal Y."/>
            <person name="Krishnamurthi S."/>
        </authorList>
    </citation>
    <scope>NUCLEOTIDE SEQUENCE [LARGE SCALE GENOMIC DNA]</scope>
    <source>
        <strain evidence="2 3">DSM 14151</strain>
    </source>
</reference>
<gene>
    <name evidence="2" type="ORF">A6K76_11300</name>
</gene>
<dbReference type="AlphaFoldDB" id="A0A1C0YTH6"/>
<evidence type="ECO:0000256" key="1">
    <source>
        <dbReference type="SAM" id="Phobius"/>
    </source>
</evidence>
<keyword evidence="1" id="KW-0472">Membrane</keyword>
<name>A0A1C0YTH6_9BACL</name>
<dbReference type="Proteomes" id="UP000093482">
    <property type="component" value="Unassembled WGS sequence"/>
</dbReference>
<protein>
    <submittedName>
        <fullName evidence="2">Uncharacterized protein</fullName>
    </submittedName>
</protein>
<keyword evidence="1" id="KW-1133">Transmembrane helix</keyword>
<evidence type="ECO:0000313" key="3">
    <source>
        <dbReference type="Proteomes" id="UP000093482"/>
    </source>
</evidence>
<keyword evidence="1" id="KW-0812">Transmembrane</keyword>
<proteinExistence type="predicted"/>
<dbReference type="OrthoDB" id="9970236at2"/>
<feature type="transmembrane region" description="Helical" evidence="1">
    <location>
        <begin position="35"/>
        <end position="57"/>
    </location>
</feature>
<dbReference type="RefSeq" id="WP_066464690.1">
    <property type="nucleotide sequence ID" value="NZ_MATO01000037.1"/>
</dbReference>
<organism evidence="2 3">
    <name type="scientific">Caryophanon latum</name>
    <dbReference type="NCBI Taxonomy" id="33977"/>
    <lineage>
        <taxon>Bacteria</taxon>
        <taxon>Bacillati</taxon>
        <taxon>Bacillota</taxon>
        <taxon>Bacilli</taxon>
        <taxon>Bacillales</taxon>
        <taxon>Caryophanaceae</taxon>
        <taxon>Caryophanon</taxon>
    </lineage>
</organism>
<keyword evidence="3" id="KW-1185">Reference proteome</keyword>
<comment type="caution">
    <text evidence="2">The sequence shown here is derived from an EMBL/GenBank/DDBJ whole genome shotgun (WGS) entry which is preliminary data.</text>
</comment>
<dbReference type="EMBL" id="MATO01000037">
    <property type="protein sequence ID" value="OCS90444.1"/>
    <property type="molecule type" value="Genomic_DNA"/>
</dbReference>
<accession>A0A1C0YTH6</accession>